<feature type="transmembrane region" description="Helical" evidence="1">
    <location>
        <begin position="240"/>
        <end position="260"/>
    </location>
</feature>
<dbReference type="EMBL" id="LAHD01000098">
    <property type="protein sequence ID" value="PHJ98559.1"/>
    <property type="molecule type" value="Genomic_DNA"/>
</dbReference>
<gene>
    <name evidence="2" type="ORF">VF08_26785</name>
</gene>
<evidence type="ECO:0000256" key="1">
    <source>
        <dbReference type="SAM" id="Phobius"/>
    </source>
</evidence>
<name>A0A9Q5Z7Y1_NOSLI</name>
<dbReference type="Proteomes" id="UP000222310">
    <property type="component" value="Unassembled WGS sequence"/>
</dbReference>
<dbReference type="RefSeq" id="WP_099071298.1">
    <property type="nucleotide sequence ID" value="NZ_LAHD01000098.1"/>
</dbReference>
<accession>A0A9Q5Z7Y1</accession>
<dbReference type="AlphaFoldDB" id="A0A9Q5Z7Y1"/>
<sequence length="299" mass="34219">MNASFLTEDNKILLQIPGGDRFQIKIEAGQCSFYLNEEIIKQIQQAKENSASLEIPPKLIIYLWYYSCFSSHLVFENQNLTTKNLSLNILQLFFSKTAQQETSLQSGINFNSYYNESQLSSDTYEYEDIILQTSVIFSGDIFHKIKCNLIQNANFSKIVFAHYWLTEQLINSLQIQPKLLIWEVASSLTAGFVVYDLNPANAILSIFTWLSLTILFAATRYVLVNQFQKLTAINSKFIDWLVWMLVCLIPSIAIGGIHNFSELNVFILPFISVVAPKLVEYILTFVQPLVGKLILRQLL</sequence>
<comment type="caution">
    <text evidence="2">The sequence shown here is derived from an EMBL/GenBank/DDBJ whole genome shotgun (WGS) entry which is preliminary data.</text>
</comment>
<dbReference type="GeneID" id="57098410"/>
<evidence type="ECO:0000313" key="3">
    <source>
        <dbReference type="Proteomes" id="UP000222310"/>
    </source>
</evidence>
<feature type="transmembrane region" description="Helical" evidence="1">
    <location>
        <begin position="266"/>
        <end position="286"/>
    </location>
</feature>
<organism evidence="2 3">
    <name type="scientific">Nostoc linckia z8</name>
    <dbReference type="NCBI Taxonomy" id="1628746"/>
    <lineage>
        <taxon>Bacteria</taxon>
        <taxon>Bacillati</taxon>
        <taxon>Cyanobacteriota</taxon>
        <taxon>Cyanophyceae</taxon>
        <taxon>Nostocales</taxon>
        <taxon>Nostocaceae</taxon>
        <taxon>Nostoc</taxon>
    </lineage>
</organism>
<keyword evidence="1" id="KW-0472">Membrane</keyword>
<evidence type="ECO:0000313" key="2">
    <source>
        <dbReference type="EMBL" id="PHJ98559.1"/>
    </source>
</evidence>
<reference evidence="2 3" key="1">
    <citation type="submission" date="2015-02" db="EMBL/GenBank/DDBJ databases">
        <title>Nostoc linckia genome annotation.</title>
        <authorList>
            <person name="Zhou Z."/>
        </authorList>
    </citation>
    <scope>NUCLEOTIDE SEQUENCE [LARGE SCALE GENOMIC DNA]</scope>
    <source>
        <strain evidence="3">z8</strain>
    </source>
</reference>
<keyword evidence="1" id="KW-1133">Transmembrane helix</keyword>
<keyword evidence="1" id="KW-0812">Transmembrane</keyword>
<proteinExistence type="predicted"/>
<protein>
    <submittedName>
        <fullName evidence="2">Uncharacterized protein</fullName>
    </submittedName>
</protein>
<feature type="transmembrane region" description="Helical" evidence="1">
    <location>
        <begin position="201"/>
        <end position="219"/>
    </location>
</feature>